<feature type="transmembrane region" description="Helical" evidence="1">
    <location>
        <begin position="7"/>
        <end position="24"/>
    </location>
</feature>
<evidence type="ECO:0000313" key="2">
    <source>
        <dbReference type="EMBL" id="CRG94495.1"/>
    </source>
</evidence>
<gene>
    <name evidence="2" type="ORF">PGAL8A_00189000</name>
</gene>
<keyword evidence="3" id="KW-1185">Reference proteome</keyword>
<evidence type="ECO:0000313" key="3">
    <source>
        <dbReference type="Proteomes" id="UP000220797"/>
    </source>
</evidence>
<sequence length="141" mass="17008">MKTFTLCLKIFTFLLLIWIFPFFYKYDSSKSLINKVTLETKIGVKHERTLAEVEISEKKSSYIKKRVKHHPSDEKEIRREYLVYLMDIYITYYSANIITNIVEVLLKEENEMIYKYRDKILNAYRNNISTEMQIPHLSLTH</sequence>
<dbReference type="RefSeq" id="XP_028527313.1">
    <property type="nucleotide sequence ID" value="XM_028670574.1"/>
</dbReference>
<accession>A0A1J1GQB6</accession>
<dbReference type="Proteomes" id="UP000220797">
    <property type="component" value="Unassembled WGS sequence"/>
</dbReference>
<dbReference type="AlphaFoldDB" id="A0A1J1GQB6"/>
<keyword evidence="1" id="KW-1133">Transmembrane helix</keyword>
<evidence type="ECO:0000256" key="1">
    <source>
        <dbReference type="SAM" id="Phobius"/>
    </source>
</evidence>
<protein>
    <submittedName>
        <fullName evidence="2">Fam-g protein</fullName>
    </submittedName>
</protein>
<keyword evidence="1" id="KW-0812">Transmembrane</keyword>
<organism evidence="2 3">
    <name type="scientific">Plasmodium gallinaceum</name>
    <dbReference type="NCBI Taxonomy" id="5849"/>
    <lineage>
        <taxon>Eukaryota</taxon>
        <taxon>Sar</taxon>
        <taxon>Alveolata</taxon>
        <taxon>Apicomplexa</taxon>
        <taxon>Aconoidasida</taxon>
        <taxon>Haemosporida</taxon>
        <taxon>Plasmodiidae</taxon>
        <taxon>Plasmodium</taxon>
        <taxon>Plasmodium (Haemamoeba)</taxon>
    </lineage>
</organism>
<dbReference type="EMBL" id="CVMV01000026">
    <property type="protein sequence ID" value="CRG94495.1"/>
    <property type="molecule type" value="Genomic_DNA"/>
</dbReference>
<keyword evidence="1" id="KW-0472">Membrane</keyword>
<dbReference type="VEuPathDB" id="PlasmoDB:PGAL8A_00189000"/>
<feature type="transmembrane region" description="Helical" evidence="1">
    <location>
        <begin position="81"/>
        <end position="106"/>
    </location>
</feature>
<reference evidence="2" key="1">
    <citation type="submission" date="2015-04" db="EMBL/GenBank/DDBJ databases">
        <authorList>
            <consortium name="Pathogen Informatics"/>
        </authorList>
    </citation>
    <scope>NUCLEOTIDE SEQUENCE [LARGE SCALE GENOMIC DNA]</scope>
    <source>
        <strain evidence="2">8A</strain>
    </source>
</reference>
<comment type="caution">
    <text evidence="2">The sequence shown here is derived from an EMBL/GenBank/DDBJ whole genome shotgun (WGS) entry which is preliminary data.</text>
</comment>
<proteinExistence type="predicted"/>
<dbReference type="GeneID" id="39730417"/>
<name>A0A1J1GQB6_PLAGA</name>